<evidence type="ECO:0000256" key="1">
    <source>
        <dbReference type="ARBA" id="ARBA00005558"/>
    </source>
</evidence>
<dbReference type="InterPro" id="IPR028244">
    <property type="entry name" value="T6SS_Rhs_Vgr_dom"/>
</dbReference>
<dbReference type="InterPro" id="IPR017847">
    <property type="entry name" value="T6SS_RhsGE_Vgr_subset"/>
</dbReference>
<dbReference type="SUPFAM" id="SSF69255">
    <property type="entry name" value="gp5 N-terminal domain-like"/>
    <property type="match status" value="1"/>
</dbReference>
<sequence>MSAALLEQITAALAQFSSATRLYALRLGDDDADLGSGGLLVEAFCADDLVQGTGARDIIVLSTNAHIDLAPLLGKSASLQVSLADGSRTTFSGDITQAAMLGSEGGLARFRLRLTPWLWRLSQVRNSRVWQDKTVIEIVESVFEHYQPLAQWRWSDEVDSFLADVPARSYCCQYRESDYDFVLRLLTEEGLAWRFEETEDGLRMVLFADSSQLGAVPEDASSEAGGGIRFHGVRAGEQQDTIQALQARRTISATLTTLLSYDYKAKKAVGASAPSTQQYKKLPPLESFDMPGQYAYTSGGQAQHYAELQMQAREARSQLWRGRSTVRTLAAGRRINVTQGPLASADGEAVPTYTVLRVSSVGVNNLPSPAQHGLAELFGPIPELLEELAPQRDEEFALVIEQARKTGYANSFEAVAAEVIWRPQLPDSDGRNHPRPTASGTQSAIVIGADGSDQPAGADELHCDVLGRVRIRYHWQDSGDASCWVRVAQRSAGGGMGSQFLPRVGQEVLVQFIENDIDRPVIVGALYNGQGEGGVAPTPAGRAAGDSQASLFNPAGDHAPSAQGNLAAGNSPLWHGASADTAGHGNAAAQWGVRSKEFGGSGYNQLLFDDTDAQGRVQLRSTHAASELTLGHLIHSADNYRGSLRGQGAELRTDAYGAVRAASGLLVTSYAISHNASEREPMGDNTAGIALLKQAVQLGQTFSDAAKTHETVTLASHIGAEKANASLLDDKAPPLKALLTAVSGMVGNASLDAAMADAGERNTKPGDDQLPHASSPVIAISGKSGLSVTAGQAMQLSNGETISLMSGDDTQFVSGGQLRVQSKQAIGVLGGAVKPGDNNLGVQMIAAKDVIDIQAQADVLKVQARDEINLVSANAFVDWAAAKSITLSTAGGANITIAGGDITVQCPGKITVHAGTKNFAGPGKLDYPLPALPTSVCKACLLAALRAGSPFMAPSAG</sequence>
<evidence type="ECO:0000313" key="6">
    <source>
        <dbReference type="Proteomes" id="UP000447355"/>
    </source>
</evidence>
<dbReference type="Gene3D" id="2.30.110.50">
    <property type="match status" value="1"/>
</dbReference>
<organism evidence="5 6">
    <name type="scientific">Duganella vulcania</name>
    <dbReference type="NCBI Taxonomy" id="2692166"/>
    <lineage>
        <taxon>Bacteria</taxon>
        <taxon>Pseudomonadati</taxon>
        <taxon>Pseudomonadota</taxon>
        <taxon>Betaproteobacteria</taxon>
        <taxon>Burkholderiales</taxon>
        <taxon>Oxalobacteraceae</taxon>
        <taxon>Telluria group</taxon>
        <taxon>Duganella</taxon>
    </lineage>
</organism>
<evidence type="ECO:0000259" key="3">
    <source>
        <dbReference type="Pfam" id="PF10106"/>
    </source>
</evidence>
<gene>
    <name evidence="5" type="primary">tssI</name>
    <name evidence="5" type="ORF">GTP90_18380</name>
</gene>
<evidence type="ECO:0000313" key="5">
    <source>
        <dbReference type="EMBL" id="MYM95830.1"/>
    </source>
</evidence>
<feature type="domain" description="Putative type VI secretion system Rhs element associated Vgr" evidence="4">
    <location>
        <begin position="596"/>
        <end position="706"/>
    </location>
</feature>
<dbReference type="InterPro" id="IPR006533">
    <property type="entry name" value="T6SS_Vgr_RhsGE"/>
</dbReference>
<dbReference type="NCBIfam" id="TIGR01646">
    <property type="entry name" value="vgr_GE"/>
    <property type="match status" value="1"/>
</dbReference>
<dbReference type="EMBL" id="WWCX01000033">
    <property type="protein sequence ID" value="MYM95830.1"/>
    <property type="molecule type" value="Genomic_DNA"/>
</dbReference>
<dbReference type="Proteomes" id="UP000447355">
    <property type="component" value="Unassembled WGS sequence"/>
</dbReference>
<proteinExistence type="inferred from homology"/>
<comment type="caution">
    <text evidence="5">The sequence shown here is derived from an EMBL/GenBank/DDBJ whole genome shotgun (WGS) entry which is preliminary data.</text>
</comment>
<evidence type="ECO:0000259" key="2">
    <source>
        <dbReference type="Pfam" id="PF04717"/>
    </source>
</evidence>
<reference evidence="5" key="1">
    <citation type="submission" date="2019-12" db="EMBL/GenBank/DDBJ databases">
        <title>Novel species isolated from a subtropical stream in China.</title>
        <authorList>
            <person name="Lu H."/>
        </authorList>
    </citation>
    <scope>NUCLEOTIDE SEQUENCE [LARGE SCALE GENOMIC DNA]</scope>
    <source>
        <strain evidence="5">FT81W</strain>
    </source>
</reference>
<dbReference type="InterPro" id="IPR037026">
    <property type="entry name" value="Vgr_OB-fold_dom_sf"/>
</dbReference>
<dbReference type="Pfam" id="PF04717">
    <property type="entry name" value="Phage_base_V"/>
    <property type="match status" value="1"/>
</dbReference>
<dbReference type="Pfam" id="PF05954">
    <property type="entry name" value="Phage_GPD"/>
    <property type="match status" value="1"/>
</dbReference>
<dbReference type="SUPFAM" id="SSF69279">
    <property type="entry name" value="Phage tail proteins"/>
    <property type="match status" value="2"/>
</dbReference>
<accession>A0A845GQW8</accession>
<dbReference type="Pfam" id="PF10106">
    <property type="entry name" value="DUF2345"/>
    <property type="match status" value="1"/>
</dbReference>
<dbReference type="RefSeq" id="WP_161084922.1">
    <property type="nucleotide sequence ID" value="NZ_WWCX01000033.1"/>
</dbReference>
<evidence type="ECO:0000259" key="4">
    <source>
        <dbReference type="Pfam" id="PF13296"/>
    </source>
</evidence>
<comment type="similarity">
    <text evidence="1">Belongs to the VgrG protein family.</text>
</comment>
<dbReference type="Gene3D" id="4.10.220.110">
    <property type="match status" value="1"/>
</dbReference>
<name>A0A845GQW8_9BURK</name>
<dbReference type="AlphaFoldDB" id="A0A845GQW8"/>
<feature type="domain" description="DUF2345" evidence="3">
    <location>
        <begin position="767"/>
        <end position="922"/>
    </location>
</feature>
<protein>
    <submittedName>
        <fullName evidence="5">Type VI secretion system tip protein VgrG</fullName>
    </submittedName>
</protein>
<dbReference type="Gene3D" id="3.55.50.10">
    <property type="entry name" value="Baseplate protein-like domains"/>
    <property type="match status" value="1"/>
</dbReference>
<dbReference type="Pfam" id="PF13296">
    <property type="entry name" value="T6SS_Vgr"/>
    <property type="match status" value="1"/>
</dbReference>
<dbReference type="Gene3D" id="2.40.50.230">
    <property type="entry name" value="Gp5 N-terminal domain"/>
    <property type="match status" value="1"/>
</dbReference>
<dbReference type="NCBIfam" id="TIGR03361">
    <property type="entry name" value="VI_Rhs_Vgr"/>
    <property type="match status" value="1"/>
</dbReference>
<feature type="domain" description="Gp5/Type VI secretion system Vgr protein OB-fold" evidence="2">
    <location>
        <begin position="465"/>
        <end position="527"/>
    </location>
</feature>
<dbReference type="InterPro" id="IPR006531">
    <property type="entry name" value="Gp5/Vgr_OB"/>
</dbReference>
<dbReference type="InterPro" id="IPR018769">
    <property type="entry name" value="VgrG2_DUF2345"/>
</dbReference>